<comment type="caution">
    <text evidence="2">The sequence shown here is derived from an EMBL/GenBank/DDBJ whole genome shotgun (WGS) entry which is preliminary data.</text>
</comment>
<evidence type="ECO:0000313" key="2">
    <source>
        <dbReference type="EMBL" id="MBB5697142.1"/>
    </source>
</evidence>
<sequence>MEREDDRAARLAEALRANLRRRKAQSREQAALPAEPATPPAPDKA</sequence>
<gene>
    <name evidence="2" type="ORF">FHR19_000467</name>
</gene>
<keyword evidence="3" id="KW-1185">Reference proteome</keyword>
<evidence type="ECO:0000313" key="3">
    <source>
        <dbReference type="Proteomes" id="UP000557739"/>
    </source>
</evidence>
<name>A0A7W9AMD1_9SPHN</name>
<dbReference type="RefSeq" id="WP_184023781.1">
    <property type="nucleotide sequence ID" value="NZ_JACIJJ010000001.1"/>
</dbReference>
<accession>A0A7W9AMD1</accession>
<dbReference type="Proteomes" id="UP000557739">
    <property type="component" value="Unassembled WGS sequence"/>
</dbReference>
<proteinExistence type="predicted"/>
<organism evidence="2 3">
    <name type="scientific">Sphingomonas yantingensis</name>
    <dbReference type="NCBI Taxonomy" id="1241761"/>
    <lineage>
        <taxon>Bacteria</taxon>
        <taxon>Pseudomonadati</taxon>
        <taxon>Pseudomonadota</taxon>
        <taxon>Alphaproteobacteria</taxon>
        <taxon>Sphingomonadales</taxon>
        <taxon>Sphingomonadaceae</taxon>
        <taxon>Sphingomonas</taxon>
    </lineage>
</organism>
<feature type="compositionally biased region" description="Pro residues" evidence="1">
    <location>
        <begin position="36"/>
        <end position="45"/>
    </location>
</feature>
<protein>
    <submittedName>
        <fullName evidence="2">Uncharacterized protein</fullName>
    </submittedName>
</protein>
<reference evidence="2 3" key="1">
    <citation type="submission" date="2020-08" db="EMBL/GenBank/DDBJ databases">
        <title>Genomic Encyclopedia of Type Strains, Phase IV (KMG-IV): sequencing the most valuable type-strain genomes for metagenomic binning, comparative biology and taxonomic classification.</title>
        <authorList>
            <person name="Goeker M."/>
        </authorList>
    </citation>
    <scope>NUCLEOTIDE SEQUENCE [LARGE SCALE GENOMIC DNA]</scope>
    <source>
        <strain evidence="2 3">DSM 27244</strain>
    </source>
</reference>
<evidence type="ECO:0000256" key="1">
    <source>
        <dbReference type="SAM" id="MobiDB-lite"/>
    </source>
</evidence>
<feature type="region of interest" description="Disordered" evidence="1">
    <location>
        <begin position="19"/>
        <end position="45"/>
    </location>
</feature>
<dbReference type="EMBL" id="JACIJJ010000001">
    <property type="protein sequence ID" value="MBB5697142.1"/>
    <property type="molecule type" value="Genomic_DNA"/>
</dbReference>
<dbReference type="AlphaFoldDB" id="A0A7W9AMD1"/>